<comment type="caution">
    <text evidence="13">The sequence shown here is derived from an EMBL/GenBank/DDBJ whole genome shotgun (WGS) entry which is preliminary data.</text>
</comment>
<keyword evidence="5" id="KW-0256">Endoplasmic reticulum</keyword>
<accession>A0AAV8RH31</accession>
<dbReference type="EC" id="4.1.99.5" evidence="3"/>
<dbReference type="Pfam" id="PF04116">
    <property type="entry name" value="FA_hydroxylase"/>
    <property type="match status" value="1"/>
</dbReference>
<proteinExistence type="inferred from homology"/>
<keyword evidence="4 10" id="KW-0812">Transmembrane</keyword>
<dbReference type="InterPro" id="IPR021940">
    <property type="entry name" value="CER1-like_C"/>
</dbReference>
<feature type="domain" description="Fatty acid hydroxylase" evidence="11">
    <location>
        <begin position="126"/>
        <end position="266"/>
    </location>
</feature>
<dbReference type="AlphaFoldDB" id="A0AAV8RH31"/>
<keyword evidence="8" id="KW-0456">Lyase</keyword>
<evidence type="ECO:0000259" key="12">
    <source>
        <dbReference type="Pfam" id="PF12076"/>
    </source>
</evidence>
<evidence type="ECO:0000256" key="4">
    <source>
        <dbReference type="ARBA" id="ARBA00022692"/>
    </source>
</evidence>
<dbReference type="InterPro" id="IPR006694">
    <property type="entry name" value="Fatty_acid_hydroxylase"/>
</dbReference>
<dbReference type="PANTHER" id="PTHR11863">
    <property type="entry name" value="STEROL DESATURASE"/>
    <property type="match status" value="1"/>
</dbReference>
<name>A0AAV8RH31_ENSVE</name>
<dbReference type="GO" id="GO:0005506">
    <property type="term" value="F:iron ion binding"/>
    <property type="evidence" value="ECO:0007669"/>
    <property type="project" value="InterPro"/>
</dbReference>
<comment type="catalytic activity">
    <reaction evidence="9">
        <text>a long-chain fatty aldehyde + 2 NADPH + O2 + H(+) = a long-chain alkane + formate + 2 NADP(+) + H2O</text>
        <dbReference type="Rhea" id="RHEA:21440"/>
        <dbReference type="ChEBI" id="CHEBI:15377"/>
        <dbReference type="ChEBI" id="CHEBI:15378"/>
        <dbReference type="ChEBI" id="CHEBI:15379"/>
        <dbReference type="ChEBI" id="CHEBI:15740"/>
        <dbReference type="ChEBI" id="CHEBI:17176"/>
        <dbReference type="ChEBI" id="CHEBI:57783"/>
        <dbReference type="ChEBI" id="CHEBI:58349"/>
        <dbReference type="ChEBI" id="CHEBI:83563"/>
        <dbReference type="EC" id="4.1.99.5"/>
    </reaction>
</comment>
<dbReference type="SUPFAM" id="SSF51735">
    <property type="entry name" value="NAD(P)-binding Rossmann-fold domains"/>
    <property type="match status" value="1"/>
</dbReference>
<evidence type="ECO:0000313" key="14">
    <source>
        <dbReference type="Proteomes" id="UP001222027"/>
    </source>
</evidence>
<evidence type="ECO:0000256" key="9">
    <source>
        <dbReference type="ARBA" id="ARBA00047909"/>
    </source>
</evidence>
<dbReference type="Gene3D" id="3.40.50.720">
    <property type="entry name" value="NAD(P)-binding Rossmann-like Domain"/>
    <property type="match status" value="1"/>
</dbReference>
<evidence type="ECO:0000256" key="3">
    <source>
        <dbReference type="ARBA" id="ARBA00013146"/>
    </source>
</evidence>
<evidence type="ECO:0000256" key="5">
    <source>
        <dbReference type="ARBA" id="ARBA00022824"/>
    </source>
</evidence>
<gene>
    <name evidence="13" type="ORF">OPV22_008655</name>
</gene>
<dbReference type="EMBL" id="JAQQAF010000003">
    <property type="protein sequence ID" value="KAJ8498103.1"/>
    <property type="molecule type" value="Genomic_DNA"/>
</dbReference>
<feature type="domain" description="Very-long-chain aldehyde decarbonylase CER1-like C-terminal" evidence="12">
    <location>
        <begin position="446"/>
        <end position="616"/>
    </location>
</feature>
<keyword evidence="6 10" id="KW-1133">Transmembrane helix</keyword>
<evidence type="ECO:0000256" key="2">
    <source>
        <dbReference type="ARBA" id="ARBA00009324"/>
    </source>
</evidence>
<evidence type="ECO:0000256" key="1">
    <source>
        <dbReference type="ARBA" id="ARBA00004477"/>
    </source>
</evidence>
<comment type="similarity">
    <text evidence="2">Belongs to the sterol desaturase family.</text>
</comment>
<protein>
    <recommendedName>
        <fullName evidence="3">aldehyde oxygenase (deformylating)</fullName>
        <ecNumber evidence="3">4.1.99.5</ecNumber>
    </recommendedName>
</protein>
<evidence type="ECO:0000256" key="7">
    <source>
        <dbReference type="ARBA" id="ARBA00023136"/>
    </source>
</evidence>
<dbReference type="GO" id="GO:0016491">
    <property type="term" value="F:oxidoreductase activity"/>
    <property type="evidence" value="ECO:0007669"/>
    <property type="project" value="InterPro"/>
</dbReference>
<dbReference type="GO" id="GO:0005789">
    <property type="term" value="C:endoplasmic reticulum membrane"/>
    <property type="evidence" value="ECO:0007669"/>
    <property type="project" value="UniProtKB-SubCell"/>
</dbReference>
<evidence type="ECO:0000256" key="8">
    <source>
        <dbReference type="ARBA" id="ARBA00023239"/>
    </source>
</evidence>
<reference evidence="13 14" key="1">
    <citation type="submission" date="2022-12" db="EMBL/GenBank/DDBJ databases">
        <title>Chromosome-scale assembly of the Ensete ventricosum genome.</title>
        <authorList>
            <person name="Dussert Y."/>
            <person name="Stocks J."/>
            <person name="Wendawek A."/>
            <person name="Woldeyes F."/>
            <person name="Nichols R.A."/>
            <person name="Borrell J.S."/>
        </authorList>
    </citation>
    <scope>NUCLEOTIDE SEQUENCE [LARGE SCALE GENOMIC DNA]</scope>
    <source>
        <strain evidence="14">cv. Maze</strain>
        <tissue evidence="13">Seeds</tissue>
    </source>
</reference>
<feature type="transmembrane region" description="Helical" evidence="10">
    <location>
        <begin position="42"/>
        <end position="68"/>
    </location>
</feature>
<evidence type="ECO:0000313" key="13">
    <source>
        <dbReference type="EMBL" id="KAJ8498103.1"/>
    </source>
</evidence>
<feature type="transmembrane region" description="Helical" evidence="10">
    <location>
        <begin position="182"/>
        <end position="206"/>
    </location>
</feature>
<feature type="transmembrane region" description="Helical" evidence="10">
    <location>
        <begin position="89"/>
        <end position="107"/>
    </location>
</feature>
<comment type="subcellular location">
    <subcellularLocation>
        <location evidence="1">Endoplasmic reticulum membrane</location>
        <topology evidence="1">Multi-pass membrane protein</topology>
    </subcellularLocation>
</comment>
<dbReference type="GO" id="GO:0008610">
    <property type="term" value="P:lipid biosynthetic process"/>
    <property type="evidence" value="ECO:0007669"/>
    <property type="project" value="InterPro"/>
</dbReference>
<dbReference type="GO" id="GO:0071771">
    <property type="term" value="F:aldehyde oxygenase (deformylating) activity"/>
    <property type="evidence" value="ECO:0007669"/>
    <property type="project" value="UniProtKB-EC"/>
</dbReference>
<evidence type="ECO:0000256" key="6">
    <source>
        <dbReference type="ARBA" id="ARBA00022989"/>
    </source>
</evidence>
<dbReference type="InterPro" id="IPR050307">
    <property type="entry name" value="Sterol_Desaturase_Related"/>
</dbReference>
<organism evidence="13 14">
    <name type="scientific">Ensete ventricosum</name>
    <name type="common">Abyssinian banana</name>
    <name type="synonym">Musa ensete</name>
    <dbReference type="NCBI Taxonomy" id="4639"/>
    <lineage>
        <taxon>Eukaryota</taxon>
        <taxon>Viridiplantae</taxon>
        <taxon>Streptophyta</taxon>
        <taxon>Embryophyta</taxon>
        <taxon>Tracheophyta</taxon>
        <taxon>Spermatophyta</taxon>
        <taxon>Magnoliopsida</taxon>
        <taxon>Liliopsida</taxon>
        <taxon>Zingiberales</taxon>
        <taxon>Musaceae</taxon>
        <taxon>Ensete</taxon>
    </lineage>
</organism>
<dbReference type="Pfam" id="PF12076">
    <property type="entry name" value="CER1-like_C"/>
    <property type="match status" value="1"/>
</dbReference>
<sequence length="617" mass="69816">MEAPLASWAWGNLGVYKYVLYGPVVAKAACEWREGRSGGWSLHLLLLFVLRSLAYQLWFSFGNMLFLTRRRRVVEDGVDFKQIDKEWDWDNFLILQALLGSMALYAAPSLKELPLVQFKGCIVALLVHVGVSEPLFYVAHRCFHRGYLYAHYHSIHHSSPVPQPMTAGFATPLEHLVLSAVMAAPLLGAFAMGHGSVSLVYGYVLIFDFLRSMGYSNVEVLPARLFDALPVLRYLIYSPTYLSLHHKEKNCNFCLFMPVFDLLGKTIHNKAWDLHKEISSGGNDRVPDFVFLAHVVDVSSSMHVPFVFRSVSSMPFTNYFFLLLLWPIAFSVMLLMWAFSKTFLLSFYNLRGRLHQTWVVPRYGFQYFLPFAREGINDQIELAILRADRLGVKVVSLAALNKNESLNGGGTLFVSKHPDLKVRVVHGNTLTAAVILNEIPRDVKEVFLTGATSKLGRAIALYLCKKNIRVLMLTLSTERFLKIQKEAPEDCQHHLVQVTKYQAAQHCKTWIVGKWLSPREQRWAPPGTYFHQFVVPPIIGFRRDCTYGSLAAMRLPKDVRGLGSCEYTMERGVVHACHAGGVVHCLEGWTHHEVGAIDVDRIDVVWRAALKHGLAPV</sequence>
<evidence type="ECO:0000259" key="11">
    <source>
        <dbReference type="Pfam" id="PF04116"/>
    </source>
</evidence>
<keyword evidence="14" id="KW-1185">Reference proteome</keyword>
<keyword evidence="7 10" id="KW-0472">Membrane</keyword>
<feature type="transmembrane region" description="Helical" evidence="10">
    <location>
        <begin position="319"/>
        <end position="339"/>
    </location>
</feature>
<evidence type="ECO:0000256" key="10">
    <source>
        <dbReference type="SAM" id="Phobius"/>
    </source>
</evidence>
<dbReference type="Proteomes" id="UP001222027">
    <property type="component" value="Unassembled WGS sequence"/>
</dbReference>
<dbReference type="InterPro" id="IPR036291">
    <property type="entry name" value="NAD(P)-bd_dom_sf"/>
</dbReference>